<evidence type="ECO:0000256" key="5">
    <source>
        <dbReference type="SAM" id="Phobius"/>
    </source>
</evidence>
<reference evidence="7" key="1">
    <citation type="journal article" date="2017" name="Genome Biol.">
        <title>Comparative genomics reveals high biological diversity and specific adaptations in the industrially and medically important fungal genus Aspergillus.</title>
        <authorList>
            <person name="de Vries R.P."/>
            <person name="Riley R."/>
            <person name="Wiebenga A."/>
            <person name="Aguilar-Osorio G."/>
            <person name="Amillis S."/>
            <person name="Uchima C.A."/>
            <person name="Anderluh G."/>
            <person name="Asadollahi M."/>
            <person name="Askin M."/>
            <person name="Barry K."/>
            <person name="Battaglia E."/>
            <person name="Bayram O."/>
            <person name="Benocci T."/>
            <person name="Braus-Stromeyer S.A."/>
            <person name="Caldana C."/>
            <person name="Canovas D."/>
            <person name="Cerqueira G.C."/>
            <person name="Chen F."/>
            <person name="Chen W."/>
            <person name="Choi C."/>
            <person name="Clum A."/>
            <person name="Dos Santos R.A."/>
            <person name="Damasio A.R."/>
            <person name="Diallinas G."/>
            <person name="Emri T."/>
            <person name="Fekete E."/>
            <person name="Flipphi M."/>
            <person name="Freyberg S."/>
            <person name="Gallo A."/>
            <person name="Gournas C."/>
            <person name="Habgood R."/>
            <person name="Hainaut M."/>
            <person name="Harispe M.L."/>
            <person name="Henrissat B."/>
            <person name="Hilden K.S."/>
            <person name="Hope R."/>
            <person name="Hossain A."/>
            <person name="Karabika E."/>
            <person name="Karaffa L."/>
            <person name="Karanyi Z."/>
            <person name="Krasevec N."/>
            <person name="Kuo A."/>
            <person name="Kusch H."/>
            <person name="LaButti K."/>
            <person name="Lagendijk E.L."/>
            <person name="Lapidus A."/>
            <person name="Levasseur A."/>
            <person name="Lindquist E."/>
            <person name="Lipzen A."/>
            <person name="Logrieco A.F."/>
            <person name="MacCabe A."/>
            <person name="Maekelae M.R."/>
            <person name="Malavazi I."/>
            <person name="Melin P."/>
            <person name="Meyer V."/>
            <person name="Mielnichuk N."/>
            <person name="Miskei M."/>
            <person name="Molnar A.P."/>
            <person name="Mule G."/>
            <person name="Ngan C.Y."/>
            <person name="Orejas M."/>
            <person name="Orosz E."/>
            <person name="Ouedraogo J.P."/>
            <person name="Overkamp K.M."/>
            <person name="Park H.-S."/>
            <person name="Perrone G."/>
            <person name="Piumi F."/>
            <person name="Punt P.J."/>
            <person name="Ram A.F."/>
            <person name="Ramon A."/>
            <person name="Rauscher S."/>
            <person name="Record E."/>
            <person name="Riano-Pachon D.M."/>
            <person name="Robert V."/>
            <person name="Roehrig J."/>
            <person name="Ruller R."/>
            <person name="Salamov A."/>
            <person name="Salih N.S."/>
            <person name="Samson R.A."/>
            <person name="Sandor E."/>
            <person name="Sanguinetti M."/>
            <person name="Schuetze T."/>
            <person name="Sepcic K."/>
            <person name="Shelest E."/>
            <person name="Sherlock G."/>
            <person name="Sophianopoulou V."/>
            <person name="Squina F.M."/>
            <person name="Sun H."/>
            <person name="Susca A."/>
            <person name="Todd R.B."/>
            <person name="Tsang A."/>
            <person name="Unkles S.E."/>
            <person name="van de Wiele N."/>
            <person name="van Rossen-Uffink D."/>
            <person name="Oliveira J.V."/>
            <person name="Vesth T.C."/>
            <person name="Visser J."/>
            <person name="Yu J.-H."/>
            <person name="Zhou M."/>
            <person name="Andersen M.R."/>
            <person name="Archer D.B."/>
            <person name="Baker S.E."/>
            <person name="Benoit I."/>
            <person name="Brakhage A.A."/>
            <person name="Braus G.H."/>
            <person name="Fischer R."/>
            <person name="Frisvad J.C."/>
            <person name="Goldman G.H."/>
            <person name="Houbraken J."/>
            <person name="Oakley B."/>
            <person name="Pocsi I."/>
            <person name="Scazzocchio C."/>
            <person name="Seiboth B."/>
            <person name="vanKuyk P.A."/>
            <person name="Wortman J."/>
            <person name="Dyer P.S."/>
            <person name="Grigoriev I.V."/>
        </authorList>
    </citation>
    <scope>NUCLEOTIDE SEQUENCE [LARGE SCALE GENOMIC DNA]</scope>
    <source>
        <strain evidence="7">CBS 506.65</strain>
    </source>
</reference>
<dbReference type="VEuPathDB" id="FungiDB:ASPZODRAFT_37403"/>
<dbReference type="RefSeq" id="XP_022576757.1">
    <property type="nucleotide sequence ID" value="XM_022728289.1"/>
</dbReference>
<dbReference type="Proteomes" id="UP000184188">
    <property type="component" value="Unassembled WGS sequence"/>
</dbReference>
<dbReference type="InterPro" id="IPR000537">
    <property type="entry name" value="UbiA_prenyltransferase"/>
</dbReference>
<evidence type="ECO:0000256" key="2">
    <source>
        <dbReference type="ARBA" id="ARBA00022692"/>
    </source>
</evidence>
<evidence type="ECO:0000313" key="7">
    <source>
        <dbReference type="Proteomes" id="UP000184188"/>
    </source>
</evidence>
<feature type="transmembrane region" description="Helical" evidence="5">
    <location>
        <begin position="12"/>
        <end position="31"/>
    </location>
</feature>
<dbReference type="Pfam" id="PF01040">
    <property type="entry name" value="UbiA"/>
    <property type="match status" value="1"/>
</dbReference>
<dbReference type="GeneID" id="34614753"/>
<gene>
    <name evidence="6" type="ORF">ASPZODRAFT_37403</name>
</gene>
<dbReference type="InterPro" id="IPR050475">
    <property type="entry name" value="Prenyltransferase_related"/>
</dbReference>
<dbReference type="STRING" id="1073090.A0A1L9S524"/>
<dbReference type="EMBL" id="KV878363">
    <property type="protein sequence ID" value="OJJ42247.1"/>
    <property type="molecule type" value="Genomic_DNA"/>
</dbReference>
<dbReference type="GO" id="GO:0016020">
    <property type="term" value="C:membrane"/>
    <property type="evidence" value="ECO:0007669"/>
    <property type="project" value="UniProtKB-SubCell"/>
</dbReference>
<dbReference type="AlphaFoldDB" id="A0A1L9S524"/>
<name>A0A1L9S524_9EURO</name>
<sequence>LFLFIQSDIKTIILPGAAFLLASLFNIHCDFKFLLHWNTLRAAGSTTAWTSIHLLIFAINNQTQAHSIIEDTINKPWRPIPSQRISITSAKNVRRVFLLTAIIYAQFSGILLLTLLFLILDTLYNTTKLHENALSRNILCSGAYSLIGCAVHIITNRTYQAHVSRVWLRLCDLESLSKDTIWSLLMIGLVVLTTIHISDLPDVDGDLLLGRQTMPIM</sequence>
<evidence type="ECO:0000313" key="6">
    <source>
        <dbReference type="EMBL" id="OJJ42247.1"/>
    </source>
</evidence>
<proteinExistence type="predicted"/>
<keyword evidence="2 5" id="KW-0812">Transmembrane</keyword>
<accession>A0A1L9S524</accession>
<dbReference type="OrthoDB" id="434972at2759"/>
<dbReference type="GO" id="GO:0016765">
    <property type="term" value="F:transferase activity, transferring alkyl or aryl (other than methyl) groups"/>
    <property type="evidence" value="ECO:0007669"/>
    <property type="project" value="InterPro"/>
</dbReference>
<keyword evidence="4 5" id="KW-0472">Membrane</keyword>
<keyword evidence="7" id="KW-1185">Reference proteome</keyword>
<dbReference type="PANTHER" id="PTHR42723:SF1">
    <property type="entry name" value="CHLOROPHYLL SYNTHASE, CHLOROPLASTIC"/>
    <property type="match status" value="1"/>
</dbReference>
<evidence type="ECO:0000256" key="3">
    <source>
        <dbReference type="ARBA" id="ARBA00022989"/>
    </source>
</evidence>
<feature type="transmembrane region" description="Helical" evidence="5">
    <location>
        <begin position="138"/>
        <end position="159"/>
    </location>
</feature>
<organism evidence="6 7">
    <name type="scientific">Penicilliopsis zonata CBS 506.65</name>
    <dbReference type="NCBI Taxonomy" id="1073090"/>
    <lineage>
        <taxon>Eukaryota</taxon>
        <taxon>Fungi</taxon>
        <taxon>Dikarya</taxon>
        <taxon>Ascomycota</taxon>
        <taxon>Pezizomycotina</taxon>
        <taxon>Eurotiomycetes</taxon>
        <taxon>Eurotiomycetidae</taxon>
        <taxon>Eurotiales</taxon>
        <taxon>Aspergillaceae</taxon>
        <taxon>Penicilliopsis</taxon>
    </lineage>
</organism>
<feature type="transmembrane region" description="Helical" evidence="5">
    <location>
        <begin position="96"/>
        <end position="118"/>
    </location>
</feature>
<keyword evidence="3 5" id="KW-1133">Transmembrane helix</keyword>
<protein>
    <submittedName>
        <fullName evidence="6">Uncharacterized protein</fullName>
    </submittedName>
</protein>
<feature type="non-terminal residue" evidence="6">
    <location>
        <position position="1"/>
    </location>
</feature>
<feature type="transmembrane region" description="Helical" evidence="5">
    <location>
        <begin position="180"/>
        <end position="198"/>
    </location>
</feature>
<comment type="subcellular location">
    <subcellularLocation>
        <location evidence="1">Membrane</location>
        <topology evidence="1">Multi-pass membrane protein</topology>
    </subcellularLocation>
</comment>
<dbReference type="PANTHER" id="PTHR42723">
    <property type="entry name" value="CHLOROPHYLL SYNTHASE"/>
    <property type="match status" value="1"/>
</dbReference>
<feature type="non-terminal residue" evidence="6">
    <location>
        <position position="217"/>
    </location>
</feature>
<evidence type="ECO:0000256" key="4">
    <source>
        <dbReference type="ARBA" id="ARBA00023136"/>
    </source>
</evidence>
<evidence type="ECO:0000256" key="1">
    <source>
        <dbReference type="ARBA" id="ARBA00004141"/>
    </source>
</evidence>